<name>A0A251VK27_HELAN</name>
<accession>A0A251VK27</accession>
<feature type="region of interest" description="Disordered" evidence="1">
    <location>
        <begin position="1"/>
        <end position="24"/>
    </location>
</feature>
<proteinExistence type="predicted"/>
<evidence type="ECO:0000313" key="2">
    <source>
        <dbReference type="EMBL" id="OTG35804.1"/>
    </source>
</evidence>
<dbReference type="InParanoid" id="A0A251VK27"/>
<evidence type="ECO:0000256" key="1">
    <source>
        <dbReference type="SAM" id="MobiDB-lite"/>
    </source>
</evidence>
<dbReference type="Proteomes" id="UP000215914">
    <property type="component" value="Chromosome 1"/>
</dbReference>
<organism evidence="2 3">
    <name type="scientific">Helianthus annuus</name>
    <name type="common">Common sunflower</name>
    <dbReference type="NCBI Taxonomy" id="4232"/>
    <lineage>
        <taxon>Eukaryota</taxon>
        <taxon>Viridiplantae</taxon>
        <taxon>Streptophyta</taxon>
        <taxon>Embryophyta</taxon>
        <taxon>Tracheophyta</taxon>
        <taxon>Spermatophyta</taxon>
        <taxon>Magnoliopsida</taxon>
        <taxon>eudicotyledons</taxon>
        <taxon>Gunneridae</taxon>
        <taxon>Pentapetalae</taxon>
        <taxon>asterids</taxon>
        <taxon>campanulids</taxon>
        <taxon>Asterales</taxon>
        <taxon>Asteraceae</taxon>
        <taxon>Asteroideae</taxon>
        <taxon>Heliantheae alliance</taxon>
        <taxon>Heliantheae</taxon>
        <taxon>Helianthus</taxon>
    </lineage>
</organism>
<keyword evidence="3" id="KW-1185">Reference proteome</keyword>
<sequence>MSMISWSSSPNKYMNRNHTSMDQAWKANGTRRGKEAGMNTNAQGRNEYIGFLRNLSPTRNKRMSDTRTSSAT</sequence>
<reference evidence="3" key="1">
    <citation type="journal article" date="2017" name="Nature">
        <title>The sunflower genome provides insights into oil metabolism, flowering and Asterid evolution.</title>
        <authorList>
            <person name="Badouin H."/>
            <person name="Gouzy J."/>
            <person name="Grassa C.J."/>
            <person name="Murat F."/>
            <person name="Staton S.E."/>
            <person name="Cottret L."/>
            <person name="Lelandais-Briere C."/>
            <person name="Owens G.L."/>
            <person name="Carrere S."/>
            <person name="Mayjonade B."/>
            <person name="Legrand L."/>
            <person name="Gill N."/>
            <person name="Kane N.C."/>
            <person name="Bowers J.E."/>
            <person name="Hubner S."/>
            <person name="Bellec A."/>
            <person name="Berard A."/>
            <person name="Berges H."/>
            <person name="Blanchet N."/>
            <person name="Boniface M.C."/>
            <person name="Brunel D."/>
            <person name="Catrice O."/>
            <person name="Chaidir N."/>
            <person name="Claudel C."/>
            <person name="Donnadieu C."/>
            <person name="Faraut T."/>
            <person name="Fievet G."/>
            <person name="Helmstetter N."/>
            <person name="King M."/>
            <person name="Knapp S.J."/>
            <person name="Lai Z."/>
            <person name="Le Paslier M.C."/>
            <person name="Lippi Y."/>
            <person name="Lorenzon L."/>
            <person name="Mandel J.R."/>
            <person name="Marage G."/>
            <person name="Marchand G."/>
            <person name="Marquand E."/>
            <person name="Bret-Mestries E."/>
            <person name="Morien E."/>
            <person name="Nambeesan S."/>
            <person name="Nguyen T."/>
            <person name="Pegot-Espagnet P."/>
            <person name="Pouilly N."/>
            <person name="Raftis F."/>
            <person name="Sallet E."/>
            <person name="Schiex T."/>
            <person name="Thomas J."/>
            <person name="Vandecasteele C."/>
            <person name="Vares D."/>
            <person name="Vear F."/>
            <person name="Vautrin S."/>
            <person name="Crespi M."/>
            <person name="Mangin B."/>
            <person name="Burke J.M."/>
            <person name="Salse J."/>
            <person name="Munos S."/>
            <person name="Vincourt P."/>
            <person name="Rieseberg L.H."/>
            <person name="Langlade N.B."/>
        </authorList>
    </citation>
    <scope>NUCLEOTIDE SEQUENCE [LARGE SCALE GENOMIC DNA]</scope>
    <source>
        <strain evidence="3">cv. SF193</strain>
    </source>
</reference>
<dbReference type="EMBL" id="CM007890">
    <property type="protein sequence ID" value="OTG35804.1"/>
    <property type="molecule type" value="Genomic_DNA"/>
</dbReference>
<evidence type="ECO:0000313" key="3">
    <source>
        <dbReference type="Proteomes" id="UP000215914"/>
    </source>
</evidence>
<gene>
    <name evidence="2" type="ORF">HannXRQ_Chr01g0000721</name>
</gene>
<protein>
    <submittedName>
        <fullName evidence="2">Uncharacterized protein</fullName>
    </submittedName>
</protein>
<feature type="region of interest" description="Disordered" evidence="1">
    <location>
        <begin position="52"/>
        <end position="72"/>
    </location>
</feature>
<dbReference type="AlphaFoldDB" id="A0A251VK27"/>
<feature type="compositionally biased region" description="Polar residues" evidence="1">
    <location>
        <begin position="1"/>
        <end position="22"/>
    </location>
</feature>